<name>W9CBV9_SCLBF</name>
<keyword evidence="7" id="KW-1185">Reference proteome</keyword>
<feature type="transmembrane region" description="Helical" evidence="5">
    <location>
        <begin position="160"/>
        <end position="185"/>
    </location>
</feature>
<dbReference type="AlphaFoldDB" id="W9CBV9"/>
<dbReference type="InterPro" id="IPR036259">
    <property type="entry name" value="MFS_trans_sf"/>
</dbReference>
<evidence type="ECO:0000313" key="7">
    <source>
        <dbReference type="Proteomes" id="UP000019487"/>
    </source>
</evidence>
<evidence type="ECO:0000256" key="2">
    <source>
        <dbReference type="ARBA" id="ARBA00022692"/>
    </source>
</evidence>
<dbReference type="PANTHER" id="PTHR23502">
    <property type="entry name" value="MAJOR FACILITATOR SUPERFAMILY"/>
    <property type="match status" value="1"/>
</dbReference>
<dbReference type="Pfam" id="PF07690">
    <property type="entry name" value="MFS_1"/>
    <property type="match status" value="1"/>
</dbReference>
<keyword evidence="4 5" id="KW-0472">Membrane</keyword>
<dbReference type="PANTHER" id="PTHR23502:SF74">
    <property type="entry name" value="MAJOR FACILITATOR SUPERFAMILY (MFS) PROFILE DOMAIN-CONTAINING PROTEIN"/>
    <property type="match status" value="1"/>
</dbReference>
<evidence type="ECO:0000256" key="3">
    <source>
        <dbReference type="ARBA" id="ARBA00022989"/>
    </source>
</evidence>
<dbReference type="OrthoDB" id="5141738at2759"/>
<proteinExistence type="predicted"/>
<evidence type="ECO:0000256" key="1">
    <source>
        <dbReference type="ARBA" id="ARBA00004141"/>
    </source>
</evidence>
<dbReference type="GO" id="GO:0005886">
    <property type="term" value="C:plasma membrane"/>
    <property type="evidence" value="ECO:0007669"/>
    <property type="project" value="TreeGrafter"/>
</dbReference>
<dbReference type="EMBL" id="AYSA01000259">
    <property type="protein sequence ID" value="ESZ94257.1"/>
    <property type="molecule type" value="Genomic_DNA"/>
</dbReference>
<protein>
    <submittedName>
        <fullName evidence="6">MFS multidrug transporter</fullName>
    </submittedName>
</protein>
<dbReference type="Gene3D" id="1.20.1250.20">
    <property type="entry name" value="MFS general substrate transporter like domains"/>
    <property type="match status" value="1"/>
</dbReference>
<dbReference type="InterPro" id="IPR011701">
    <property type="entry name" value="MFS"/>
</dbReference>
<feature type="transmembrane region" description="Helical" evidence="5">
    <location>
        <begin position="12"/>
        <end position="33"/>
    </location>
</feature>
<keyword evidence="2 5" id="KW-0812">Transmembrane</keyword>
<gene>
    <name evidence="6" type="ORF">SBOR_5391</name>
</gene>
<dbReference type="Proteomes" id="UP000019487">
    <property type="component" value="Unassembled WGS sequence"/>
</dbReference>
<keyword evidence="3 5" id="KW-1133">Transmembrane helix</keyword>
<reference evidence="6 7" key="1">
    <citation type="journal article" date="2014" name="Genome Announc.">
        <title>Draft genome sequence of Sclerotinia borealis, a psychrophilic plant pathogenic fungus.</title>
        <authorList>
            <person name="Mardanov A.V."/>
            <person name="Beletsky A.V."/>
            <person name="Kadnikov V.V."/>
            <person name="Ignatov A.N."/>
            <person name="Ravin N.V."/>
        </authorList>
    </citation>
    <scope>NUCLEOTIDE SEQUENCE [LARGE SCALE GENOMIC DNA]</scope>
    <source>
        <strain evidence="7">F-4157</strain>
    </source>
</reference>
<evidence type="ECO:0000256" key="4">
    <source>
        <dbReference type="ARBA" id="ARBA00023136"/>
    </source>
</evidence>
<comment type="caution">
    <text evidence="6">The sequence shown here is derived from an EMBL/GenBank/DDBJ whole genome shotgun (WGS) entry which is preliminary data.</text>
</comment>
<dbReference type="STRING" id="1432307.W9CBV9"/>
<comment type="subcellular location">
    <subcellularLocation>
        <location evidence="1">Membrane</location>
        <topology evidence="1">Multi-pass membrane protein</topology>
    </subcellularLocation>
</comment>
<organism evidence="6 7">
    <name type="scientific">Sclerotinia borealis (strain F-4128)</name>
    <dbReference type="NCBI Taxonomy" id="1432307"/>
    <lineage>
        <taxon>Eukaryota</taxon>
        <taxon>Fungi</taxon>
        <taxon>Dikarya</taxon>
        <taxon>Ascomycota</taxon>
        <taxon>Pezizomycotina</taxon>
        <taxon>Leotiomycetes</taxon>
        <taxon>Helotiales</taxon>
        <taxon>Sclerotiniaceae</taxon>
        <taxon>Sclerotinia</taxon>
    </lineage>
</organism>
<dbReference type="HOGENOM" id="CLU_1230538_0_0_1"/>
<dbReference type="SUPFAM" id="SSF103473">
    <property type="entry name" value="MFS general substrate transporter"/>
    <property type="match status" value="1"/>
</dbReference>
<accession>W9CBV9</accession>
<sequence length="225" mass="25159">MYKDPVTRGQAMAVFIGGTCVGPLAAPIISGFISPALGWHWTFWIGLIFASVSWISLIFLPKTYGPNLLLKHTKKLRRETGNPEVLTSIELEKQDLKQMITVTLTQPLRMLLFELIVLAACSYVPRPRDTYLRITRAANKPWTQKEESRRLPLAILDRPLYVVSLFCIPFGIEFILIFIALLNYLTDADEVFAASAIAASSCCRRLTGAVLPFAAKPMYTRLGVP</sequence>
<feature type="transmembrane region" description="Helical" evidence="5">
    <location>
        <begin position="39"/>
        <end position="60"/>
    </location>
</feature>
<dbReference type="GO" id="GO:0022857">
    <property type="term" value="F:transmembrane transporter activity"/>
    <property type="evidence" value="ECO:0007669"/>
    <property type="project" value="InterPro"/>
</dbReference>
<evidence type="ECO:0000256" key="5">
    <source>
        <dbReference type="SAM" id="Phobius"/>
    </source>
</evidence>
<evidence type="ECO:0000313" key="6">
    <source>
        <dbReference type="EMBL" id="ESZ94257.1"/>
    </source>
</evidence>